<dbReference type="EMBL" id="CAJJDP010000039">
    <property type="protein sequence ID" value="CAD8161191.1"/>
    <property type="molecule type" value="Genomic_DNA"/>
</dbReference>
<feature type="transmembrane region" description="Helical" evidence="2">
    <location>
        <begin position="1632"/>
        <end position="1651"/>
    </location>
</feature>
<gene>
    <name evidence="3" type="ORF">POCTA_138.1.T0390260</name>
</gene>
<evidence type="ECO:0000256" key="1">
    <source>
        <dbReference type="SAM" id="MobiDB-lite"/>
    </source>
</evidence>
<reference evidence="3" key="1">
    <citation type="submission" date="2021-01" db="EMBL/GenBank/DDBJ databases">
        <authorList>
            <consortium name="Genoscope - CEA"/>
            <person name="William W."/>
        </authorList>
    </citation>
    <scope>NUCLEOTIDE SEQUENCE</scope>
</reference>
<proteinExistence type="predicted"/>
<keyword evidence="2" id="KW-1133">Transmembrane helix</keyword>
<dbReference type="Proteomes" id="UP000683925">
    <property type="component" value="Unassembled WGS sequence"/>
</dbReference>
<feature type="transmembrane region" description="Helical" evidence="2">
    <location>
        <begin position="171"/>
        <end position="191"/>
    </location>
</feature>
<comment type="caution">
    <text evidence="3">The sequence shown here is derived from an EMBL/GenBank/DDBJ whole genome shotgun (WGS) entry which is preliminary data.</text>
</comment>
<feature type="transmembrane region" description="Helical" evidence="2">
    <location>
        <begin position="93"/>
        <end position="115"/>
    </location>
</feature>
<evidence type="ECO:0000313" key="3">
    <source>
        <dbReference type="EMBL" id="CAD8161191.1"/>
    </source>
</evidence>
<feature type="transmembrane region" description="Helical" evidence="2">
    <location>
        <begin position="136"/>
        <end position="159"/>
    </location>
</feature>
<feature type="region of interest" description="Disordered" evidence="1">
    <location>
        <begin position="455"/>
        <end position="484"/>
    </location>
</feature>
<evidence type="ECO:0000313" key="4">
    <source>
        <dbReference type="Proteomes" id="UP000683925"/>
    </source>
</evidence>
<protein>
    <recommendedName>
        <fullName evidence="5">Transmembrane protein</fullName>
    </recommendedName>
</protein>
<keyword evidence="2" id="KW-0472">Membrane</keyword>
<dbReference type="OrthoDB" id="299087at2759"/>
<feature type="transmembrane region" description="Helical" evidence="2">
    <location>
        <begin position="1416"/>
        <end position="1437"/>
    </location>
</feature>
<dbReference type="PANTHER" id="PTHR31600:SF2">
    <property type="entry name" value="GAMETE ENRICHED GENE 10 PROTEIN-RELATED"/>
    <property type="match status" value="1"/>
</dbReference>
<feature type="transmembrane region" description="Helical" evidence="2">
    <location>
        <begin position="212"/>
        <end position="231"/>
    </location>
</feature>
<feature type="transmembrane region" description="Helical" evidence="2">
    <location>
        <begin position="266"/>
        <end position="287"/>
    </location>
</feature>
<dbReference type="PANTHER" id="PTHR31600">
    <property type="entry name" value="TINY MACROCYSTS PROTEIN B-RELATED"/>
    <property type="match status" value="1"/>
</dbReference>
<feature type="transmembrane region" description="Helical" evidence="2">
    <location>
        <begin position="1110"/>
        <end position="1133"/>
    </location>
</feature>
<evidence type="ECO:0000256" key="2">
    <source>
        <dbReference type="SAM" id="Phobius"/>
    </source>
</evidence>
<name>A0A8S1U789_PAROT</name>
<keyword evidence="2" id="KW-0812">Transmembrane</keyword>
<dbReference type="InterPro" id="IPR052994">
    <property type="entry name" value="Tiny_macrocysts_regulators"/>
</dbReference>
<feature type="transmembrane region" description="Helical" evidence="2">
    <location>
        <begin position="1311"/>
        <end position="1331"/>
    </location>
</feature>
<feature type="transmembrane region" description="Helical" evidence="2">
    <location>
        <begin position="237"/>
        <end position="254"/>
    </location>
</feature>
<feature type="transmembrane region" description="Helical" evidence="2">
    <location>
        <begin position="1657"/>
        <end position="1674"/>
    </location>
</feature>
<keyword evidence="4" id="KW-1185">Reference proteome</keyword>
<dbReference type="OMA" id="RYQNILM"/>
<feature type="compositionally biased region" description="Polar residues" evidence="1">
    <location>
        <begin position="455"/>
        <end position="479"/>
    </location>
</feature>
<organism evidence="3 4">
    <name type="scientific">Paramecium octaurelia</name>
    <dbReference type="NCBI Taxonomy" id="43137"/>
    <lineage>
        <taxon>Eukaryota</taxon>
        <taxon>Sar</taxon>
        <taxon>Alveolata</taxon>
        <taxon>Ciliophora</taxon>
        <taxon>Intramacronucleata</taxon>
        <taxon>Oligohymenophorea</taxon>
        <taxon>Peniculida</taxon>
        <taxon>Parameciidae</taxon>
        <taxon>Paramecium</taxon>
    </lineage>
</organism>
<evidence type="ECO:0008006" key="5">
    <source>
        <dbReference type="Google" id="ProtNLM"/>
    </source>
</evidence>
<sequence>MITKETQTKKINIKMIIYERILQLYYFSSCKEYQQYIVIILGEIQYLTFLWVPSFKSQQIGFYDKSINYQAFAIYFTRIDQLIYFQFGKSHIFYLIALITQILLFAIPIILLINIKHKQQVFQYSVLKLFFQTSSLYCQVFIIIMFVPFSIFCVDSLLINMDMTQNATNYVNIFFICLTFGLLLIFGIILSMLCKETIDLKKDRFQKLNQTFLDYVQLILFILQIIVYGVIVESNNAQILQCILIITISLIKILQIYQFQYTNNKIINLVLIISSFGLTQSIIYLTYNINERKFSQNANSIILLLYIGISKVLIEIYTYQEKILCNNIMQVKQQLQLKYFFTKLINDHFNETQKRILNAVITNSLTKISEQVDELAHFSNYDSSLLSPQNMEQFVTKKMKQYAKIIQKHKGYDLHYIALLFKYGLTNLALNQINYLLNSFLNQTKSKGFLVDSENYSKGQDSSSRQMHHQTISSKSMKSNSDDVNDIARKNSQQRSKLLIQGKHQLSQIETSRALLLKNQIKTEIQLRFYENNKMKTQINDVQLGVELFLKNEKRNQNLKNTLLNLINEKIKFLSQFTNKKMLDSDKIFISAKDISNLQFKVENKLFQRYQSFPSRKIQSILTFYQAEILNNYIEAFKYKALTSMPDEQLINMDSTIKSTFFTKKVVYLNITLEDNQTLSIQRKSENALRFFQIHQDDAKQFTNVEYILPFGIQNEHNLLVQRFIQTSKSKFYLNSNQTFFRYQNILMRTCQFIFDIHFDSISHYKFSAFFSESVNQSAYILVDINHLVGGLTESFFEKLGFNEKTIALINSVEDFYLPIELLIPNFKKLIESNIQSAITELRFVKEVFFNRDEYDKKQKRQQSLTSNNWSQLERLYIFDAEIIIQYFEIYGYYYYIIEVKDLKQQFNSKKSIGHSSRNKALDGLEHFFELSDLSENEAVANSPKAFRNVNSVKLNDEMVHSGDEVEQSKKQIAQPIQILQPDYISFREPNILSPNVSNTPWQDSSQIPLQFSNSQFHQQDYFNKQKDISISINDSKIVNNQDEFEDDNNRRASRRNVEQNIIKRKKIVQGEEESSSNNVLKGIKKSQFYKKYEMILQLVEPIYPNTLKLFILFQELTYLISLTYFLIILVGVQNDLNRFIGEIDMIQLHAGVMNPHDLYLQMRQTIFTYQGFLGSGKLTQEQYNQLSNPLFENIAIGYYEFKDGFIYWLSNDYLTPFFKDKNITAYYMLYDATKTYGIVQNIREALMATLSYYYQFKLRFESRLSPANQTYQIYQFANVYNFHYWLEDLTLEVLAYSKNRSVETSDKWNLIWIIYLLIGVCPLLASIYYYRIYRLKFDKYTNLFRYCSSYKMDLEIEKLKSILRLMNKNTETLYNYQFSIDNKEDNILKEKQKSDHDQIRAKDIKVQQQLKNLSFFSGFFFIIFGWLVFLALSIVANIQIGDYLNKYTATADTYKLLQDMTLYAGTLFRNRDFGLNFPNLPYLRDYDREKFYVTMYTGLDTINTFLEFSYSFDSTKYQVSQDFLDFFLQIQQSNVCTTIGDDVLGFLTRYCDISLQGSLNQGLTQTLKFIYTTITMQMAMNNFTKRIEYNWYENEGGLIVMRATQIMSKQFKTGMVNVTNQQIAISNSISIIYMVYSIFLMLYFVFYLFPKLQKELLLVRRFILLIPTSVLFLDDQFDRHVRIIIAGQEY</sequence>
<accession>A0A8S1U789</accession>